<feature type="transmembrane region" description="Helical" evidence="2">
    <location>
        <begin position="102"/>
        <end position="121"/>
    </location>
</feature>
<dbReference type="InterPro" id="IPR046095">
    <property type="entry name" value="DUF6113"/>
</dbReference>
<accession>A0A9W6MF28</accession>
<proteinExistence type="predicted"/>
<feature type="region of interest" description="Disordered" evidence="1">
    <location>
        <begin position="138"/>
        <end position="157"/>
    </location>
</feature>
<keyword evidence="2" id="KW-1133">Transmembrane helix</keyword>
<dbReference type="Proteomes" id="UP001143474">
    <property type="component" value="Unassembled WGS sequence"/>
</dbReference>
<gene>
    <name evidence="3" type="ORF">GCM10017600_51490</name>
</gene>
<keyword evidence="2" id="KW-0812">Transmembrane</keyword>
<evidence type="ECO:0000256" key="1">
    <source>
        <dbReference type="SAM" id="MobiDB-lite"/>
    </source>
</evidence>
<protein>
    <recommendedName>
        <fullName evidence="5">Integral membrane protein</fullName>
    </recommendedName>
</protein>
<sequence>MEQVSAVERPSERAVTGAAYAVLVILGLVMGVLGAFHHSWYLSPIPISAIGCVLLLFAVCHGAGRAMGGKLAALAPAAGWLVMTMVWLAGRPEGDVVIANDPSGYVYLYGGVVAVLAGVLLSPTRHGGSWLLTQHSYGSRPPGPYQGPPGPYQGPPA</sequence>
<dbReference type="AlphaFoldDB" id="A0A9W6MF28"/>
<evidence type="ECO:0000313" key="3">
    <source>
        <dbReference type="EMBL" id="GLK11742.1"/>
    </source>
</evidence>
<keyword evidence="4" id="KW-1185">Reference proteome</keyword>
<organism evidence="3 4">
    <name type="scientific">Streptosporangium carneum</name>
    <dbReference type="NCBI Taxonomy" id="47481"/>
    <lineage>
        <taxon>Bacteria</taxon>
        <taxon>Bacillati</taxon>
        <taxon>Actinomycetota</taxon>
        <taxon>Actinomycetes</taxon>
        <taxon>Streptosporangiales</taxon>
        <taxon>Streptosporangiaceae</taxon>
        <taxon>Streptosporangium</taxon>
    </lineage>
</organism>
<feature type="transmembrane region" description="Helical" evidence="2">
    <location>
        <begin position="40"/>
        <end position="59"/>
    </location>
</feature>
<dbReference type="Pfam" id="PF19608">
    <property type="entry name" value="DUF6113"/>
    <property type="match status" value="1"/>
</dbReference>
<name>A0A9W6MF28_9ACTN</name>
<feature type="transmembrane region" description="Helical" evidence="2">
    <location>
        <begin position="14"/>
        <end position="34"/>
    </location>
</feature>
<feature type="transmembrane region" description="Helical" evidence="2">
    <location>
        <begin position="71"/>
        <end position="90"/>
    </location>
</feature>
<evidence type="ECO:0000256" key="2">
    <source>
        <dbReference type="SAM" id="Phobius"/>
    </source>
</evidence>
<dbReference type="EMBL" id="BSEV01000012">
    <property type="protein sequence ID" value="GLK11742.1"/>
    <property type="molecule type" value="Genomic_DNA"/>
</dbReference>
<reference evidence="3" key="1">
    <citation type="journal article" date="2014" name="Int. J. Syst. Evol. Microbiol.">
        <title>Complete genome sequence of Corynebacterium casei LMG S-19264T (=DSM 44701T), isolated from a smear-ripened cheese.</title>
        <authorList>
            <consortium name="US DOE Joint Genome Institute (JGI-PGF)"/>
            <person name="Walter F."/>
            <person name="Albersmeier A."/>
            <person name="Kalinowski J."/>
            <person name="Ruckert C."/>
        </authorList>
    </citation>
    <scope>NUCLEOTIDE SEQUENCE</scope>
    <source>
        <strain evidence="3">VKM Ac-2007</strain>
    </source>
</reference>
<keyword evidence="2" id="KW-0472">Membrane</keyword>
<feature type="compositionally biased region" description="Pro residues" evidence="1">
    <location>
        <begin position="141"/>
        <end position="157"/>
    </location>
</feature>
<evidence type="ECO:0000313" key="4">
    <source>
        <dbReference type="Proteomes" id="UP001143474"/>
    </source>
</evidence>
<evidence type="ECO:0008006" key="5">
    <source>
        <dbReference type="Google" id="ProtNLM"/>
    </source>
</evidence>
<reference evidence="3" key="2">
    <citation type="submission" date="2023-01" db="EMBL/GenBank/DDBJ databases">
        <authorList>
            <person name="Sun Q."/>
            <person name="Evtushenko L."/>
        </authorList>
    </citation>
    <scope>NUCLEOTIDE SEQUENCE</scope>
    <source>
        <strain evidence="3">VKM Ac-2007</strain>
    </source>
</reference>
<comment type="caution">
    <text evidence="3">The sequence shown here is derived from an EMBL/GenBank/DDBJ whole genome shotgun (WGS) entry which is preliminary data.</text>
</comment>